<name>A0A1C6YX10_HAFAL</name>
<dbReference type="RefSeq" id="WP_072307691.1">
    <property type="nucleotide sequence ID" value="NZ_FMIQ01000011.1"/>
</dbReference>
<sequence length="148" mass="16956">MEWVNYSERKPESAGVYLWRMGSRVAKGITVIARAKFRLRGAGYDNVLSPEFDRWNGYSVLVPKELQWAEDDASFPDVSFENLPDARECPFCNRNPTIKAFEWNQGCRLSPEPYILNKFQLKCCGWIAAVTFDHPVTAIESWNSKLSG</sequence>
<reference evidence="1 2" key="1">
    <citation type="submission" date="2016-09" db="EMBL/GenBank/DDBJ databases">
        <authorList>
            <person name="Capua I."/>
            <person name="De Benedictis P."/>
            <person name="Joannis T."/>
            <person name="Lombin L.H."/>
            <person name="Cattoli G."/>
        </authorList>
    </citation>
    <scope>NUCLEOTIDE SEQUENCE [LARGE SCALE GENOMIC DNA]</scope>
    <source>
        <strain evidence="1 2">GB001</strain>
    </source>
</reference>
<dbReference type="Proteomes" id="UP000094844">
    <property type="component" value="Unassembled WGS sequence"/>
</dbReference>
<dbReference type="AlphaFoldDB" id="A0A1C6YX10"/>
<protein>
    <submittedName>
        <fullName evidence="1">Uncharacterized protein</fullName>
    </submittedName>
</protein>
<evidence type="ECO:0000313" key="1">
    <source>
        <dbReference type="EMBL" id="SCM51396.1"/>
    </source>
</evidence>
<accession>A0A1C6YX10</accession>
<dbReference type="OrthoDB" id="7060321at2"/>
<gene>
    <name evidence="1" type="ORF">BN1044_00858</name>
</gene>
<proteinExistence type="predicted"/>
<organism evidence="1 2">
    <name type="scientific">Hafnia alvei</name>
    <dbReference type="NCBI Taxonomy" id="569"/>
    <lineage>
        <taxon>Bacteria</taxon>
        <taxon>Pseudomonadati</taxon>
        <taxon>Pseudomonadota</taxon>
        <taxon>Gammaproteobacteria</taxon>
        <taxon>Enterobacterales</taxon>
        <taxon>Hafniaceae</taxon>
        <taxon>Hafnia</taxon>
    </lineage>
</organism>
<dbReference type="EMBL" id="FMIQ01000011">
    <property type="protein sequence ID" value="SCM51396.1"/>
    <property type="molecule type" value="Genomic_DNA"/>
</dbReference>
<evidence type="ECO:0000313" key="2">
    <source>
        <dbReference type="Proteomes" id="UP000094844"/>
    </source>
</evidence>